<gene>
    <name evidence="1" type="ORF">FOQG_19131</name>
</gene>
<accession>X0BC81</accession>
<keyword evidence="2" id="KW-1185">Reference proteome</keyword>
<protein>
    <submittedName>
        <fullName evidence="1">Uncharacterized protein</fullName>
    </submittedName>
</protein>
<proteinExistence type="predicted"/>
<evidence type="ECO:0000313" key="1">
    <source>
        <dbReference type="EMBL" id="EXK76109.1"/>
    </source>
</evidence>
<dbReference type="AlphaFoldDB" id="X0BC81"/>
<name>X0BC81_FUSOX</name>
<dbReference type="EMBL" id="JH658764">
    <property type="protein sequence ID" value="EXK76109.1"/>
    <property type="molecule type" value="Genomic_DNA"/>
</dbReference>
<dbReference type="Proteomes" id="UP000030663">
    <property type="component" value="Unassembled WGS sequence"/>
</dbReference>
<reference evidence="1 2" key="1">
    <citation type="submission" date="2011-11" db="EMBL/GenBank/DDBJ databases">
        <title>The Genome Sequence of Fusarium oxysporum PHW815.</title>
        <authorList>
            <consortium name="The Broad Institute Genome Sequencing Platform"/>
            <person name="Ma L.-J."/>
            <person name="Gale L.R."/>
            <person name="Schwartz D.C."/>
            <person name="Zhou S."/>
            <person name="Corby-Kistler H."/>
            <person name="Young S.K."/>
            <person name="Zeng Q."/>
            <person name="Gargeya S."/>
            <person name="Fitzgerald M."/>
            <person name="Haas B."/>
            <person name="Abouelleil A."/>
            <person name="Alvarado L."/>
            <person name="Arachchi H.M."/>
            <person name="Berlin A."/>
            <person name="Brown A."/>
            <person name="Chapman S.B."/>
            <person name="Chen Z."/>
            <person name="Dunbar C."/>
            <person name="Freedman E."/>
            <person name="Gearin G."/>
            <person name="Goldberg J."/>
            <person name="Griggs A."/>
            <person name="Gujja S."/>
            <person name="Heiman D."/>
            <person name="Howarth C."/>
            <person name="Larson L."/>
            <person name="Lui A."/>
            <person name="MacDonald P.J.P."/>
            <person name="Montmayeur A."/>
            <person name="Murphy C."/>
            <person name="Neiman D."/>
            <person name="Pearson M."/>
            <person name="Priest M."/>
            <person name="Roberts A."/>
            <person name="Saif S."/>
            <person name="Shea T."/>
            <person name="Shenoy N."/>
            <person name="Sisk P."/>
            <person name="Stolte C."/>
            <person name="Sykes S."/>
            <person name="Wortman J."/>
            <person name="Nusbaum C."/>
            <person name="Birren B."/>
        </authorList>
    </citation>
    <scope>NUCLEOTIDE SEQUENCE [LARGE SCALE GENOMIC DNA]</scope>
    <source>
        <strain evidence="1 2">54005</strain>
    </source>
</reference>
<dbReference type="HOGENOM" id="CLU_2469185_0_0_1"/>
<organism evidence="1 2">
    <name type="scientific">Fusarium oxysporum f. sp. raphani 54005</name>
    <dbReference type="NCBI Taxonomy" id="1089458"/>
    <lineage>
        <taxon>Eukaryota</taxon>
        <taxon>Fungi</taxon>
        <taxon>Dikarya</taxon>
        <taxon>Ascomycota</taxon>
        <taxon>Pezizomycotina</taxon>
        <taxon>Sordariomycetes</taxon>
        <taxon>Hypocreomycetidae</taxon>
        <taxon>Hypocreales</taxon>
        <taxon>Nectriaceae</taxon>
        <taxon>Fusarium</taxon>
        <taxon>Fusarium oxysporum species complex</taxon>
    </lineage>
</organism>
<evidence type="ECO:0000313" key="2">
    <source>
        <dbReference type="Proteomes" id="UP000030663"/>
    </source>
</evidence>
<sequence length="88" mass="9577">MSKGGHPETLGVHEHFAAAPIPPGAGKFTQLRSVLSVLRTTFISGVKELKTVKDNPAEPMAVKNWETVDVARLMKVENTFQDSIFVDG</sequence>